<dbReference type="Gene3D" id="3.40.50.1820">
    <property type="entry name" value="alpha/beta hydrolase"/>
    <property type="match status" value="1"/>
</dbReference>
<reference evidence="1" key="1">
    <citation type="submission" date="2021-11" db="EMBL/GenBank/DDBJ databases">
        <title>Draft genome sequence of Alcaligenes endophyticus type strain CCUG 75668T.</title>
        <authorList>
            <person name="Salva-Serra F."/>
            <person name="Duran R.E."/>
            <person name="Seeger M."/>
            <person name="Moore E.R.B."/>
            <person name="Jaen-Luchoro D."/>
        </authorList>
    </citation>
    <scope>NUCLEOTIDE SEQUENCE</scope>
    <source>
        <strain evidence="1">CCUG 75668</strain>
    </source>
</reference>
<gene>
    <name evidence="1" type="ORF">LMS43_02575</name>
</gene>
<sequence>MNKSVVRAGQLQRITSSAGIHMTGFHAAASPDSPIIICLHGLSGSLDTSFVFDFLSSPSLVNTHILSIASSAHGNIALSTRDNPPGYYLSGSAFEFFHDCIVDIAAWVDYASQHTRGPIILLGHSLGASKITHYLAHTADERIQGAILASAPDLKGAFWAMHGQTKADEYLALAKSKVASGQGRELMPETCVVGILQQRISAQTLVDRFEDGQAADCFNFFDRHSHTAFQDLSKVHVPILSIYGTTGEIVGQGDVHRAQTLLQQHALACPAFTHLIVPGNHWYVGCEEQVAQAIGQWLPSL</sequence>
<dbReference type="InterPro" id="IPR013744">
    <property type="entry name" value="SidJ"/>
</dbReference>
<keyword evidence="1" id="KW-0378">Hydrolase</keyword>
<proteinExistence type="predicted"/>
<evidence type="ECO:0000313" key="2">
    <source>
        <dbReference type="Proteomes" id="UP001168613"/>
    </source>
</evidence>
<accession>A0ABT8EFX9</accession>
<dbReference type="RefSeq" id="WP_266122500.1">
    <property type="nucleotide sequence ID" value="NZ_JAJHNU010000001.1"/>
</dbReference>
<comment type="caution">
    <text evidence="1">The sequence shown here is derived from an EMBL/GenBank/DDBJ whole genome shotgun (WGS) entry which is preliminary data.</text>
</comment>
<dbReference type="Pfam" id="PF08538">
    <property type="entry name" value="DUF1749"/>
    <property type="match status" value="1"/>
</dbReference>
<keyword evidence="2" id="KW-1185">Reference proteome</keyword>
<dbReference type="PANTHER" id="PTHR42886">
    <property type="entry name" value="RE40534P-RELATED"/>
    <property type="match status" value="1"/>
</dbReference>
<dbReference type="Proteomes" id="UP001168613">
    <property type="component" value="Unassembled WGS sequence"/>
</dbReference>
<protein>
    <submittedName>
        <fullName evidence="1">Alpha/beta hydrolase</fullName>
    </submittedName>
</protein>
<dbReference type="PANTHER" id="PTHR42886:SF29">
    <property type="entry name" value="PUMMELIG, ISOFORM A"/>
    <property type="match status" value="1"/>
</dbReference>
<dbReference type="SUPFAM" id="SSF53474">
    <property type="entry name" value="alpha/beta-Hydrolases"/>
    <property type="match status" value="1"/>
</dbReference>
<organism evidence="1 2">
    <name type="scientific">Alcaligenes endophyticus</name>
    <dbReference type="NCBI Taxonomy" id="1929088"/>
    <lineage>
        <taxon>Bacteria</taxon>
        <taxon>Pseudomonadati</taxon>
        <taxon>Pseudomonadota</taxon>
        <taxon>Betaproteobacteria</taxon>
        <taxon>Burkholderiales</taxon>
        <taxon>Alcaligenaceae</taxon>
        <taxon>Alcaligenes</taxon>
    </lineage>
</organism>
<dbReference type="EMBL" id="JAJHNU010000001">
    <property type="protein sequence ID" value="MDN4120168.1"/>
    <property type="molecule type" value="Genomic_DNA"/>
</dbReference>
<dbReference type="GO" id="GO:0016787">
    <property type="term" value="F:hydrolase activity"/>
    <property type="evidence" value="ECO:0007669"/>
    <property type="project" value="UniProtKB-KW"/>
</dbReference>
<evidence type="ECO:0000313" key="1">
    <source>
        <dbReference type="EMBL" id="MDN4120168.1"/>
    </source>
</evidence>
<name>A0ABT8EFX9_9BURK</name>
<dbReference type="InterPro" id="IPR029058">
    <property type="entry name" value="AB_hydrolase_fold"/>
</dbReference>